<feature type="compositionally biased region" description="Basic and acidic residues" evidence="1">
    <location>
        <begin position="11"/>
        <end position="27"/>
    </location>
</feature>
<dbReference type="Proteomes" id="UP001501759">
    <property type="component" value="Unassembled WGS sequence"/>
</dbReference>
<feature type="domain" description="DUF1707" evidence="2">
    <location>
        <begin position="20"/>
        <end position="72"/>
    </location>
</feature>
<dbReference type="EMBL" id="BAABKB010000021">
    <property type="protein sequence ID" value="GAA5020198.1"/>
    <property type="molecule type" value="Genomic_DNA"/>
</dbReference>
<accession>A0ABP9J606</accession>
<sequence>MTGALGPGDDSAGHDTTPELRASDRERDQVVEILQVAAGDGRITATELDERLDAALAARTTGDLARLTADLPSEGMPPQAGELVRIDQRFGDVTRTGRWLVPRRMEVRLMFCDAKLDFTHAVITHRTLDVDVDLRIGGNLTLVTRPGIEVDTDGLERGSGDIKIRSASGPDTPVGLRVRLTGRSRGGDIVARPRRRTLSEWLRRRPPGSTGR</sequence>
<name>A0ABP9J606_9ACTN</name>
<dbReference type="RefSeq" id="WP_345653407.1">
    <property type="nucleotide sequence ID" value="NZ_BAABKB010000021.1"/>
</dbReference>
<reference evidence="4" key="1">
    <citation type="journal article" date="2019" name="Int. J. Syst. Evol. Microbiol.">
        <title>The Global Catalogue of Microorganisms (GCM) 10K type strain sequencing project: providing services to taxonomists for standard genome sequencing and annotation.</title>
        <authorList>
            <consortium name="The Broad Institute Genomics Platform"/>
            <consortium name="The Broad Institute Genome Sequencing Center for Infectious Disease"/>
            <person name="Wu L."/>
            <person name="Ma J."/>
        </authorList>
    </citation>
    <scope>NUCLEOTIDE SEQUENCE [LARGE SCALE GENOMIC DNA]</scope>
    <source>
        <strain evidence="4">JCM 18409</strain>
    </source>
</reference>
<proteinExistence type="predicted"/>
<feature type="region of interest" description="Disordered" evidence="1">
    <location>
        <begin position="1"/>
        <end position="27"/>
    </location>
</feature>
<keyword evidence="4" id="KW-1185">Reference proteome</keyword>
<evidence type="ECO:0000313" key="4">
    <source>
        <dbReference type="Proteomes" id="UP001501759"/>
    </source>
</evidence>
<dbReference type="InterPro" id="IPR012551">
    <property type="entry name" value="DUF1707_SHOCT-like"/>
</dbReference>
<protein>
    <recommendedName>
        <fullName evidence="2">DUF1707 domain-containing protein</fullName>
    </recommendedName>
</protein>
<dbReference type="PANTHER" id="PTHR40763:SF4">
    <property type="entry name" value="DUF1707 DOMAIN-CONTAINING PROTEIN"/>
    <property type="match status" value="1"/>
</dbReference>
<evidence type="ECO:0000259" key="2">
    <source>
        <dbReference type="Pfam" id="PF08044"/>
    </source>
</evidence>
<evidence type="ECO:0000313" key="3">
    <source>
        <dbReference type="EMBL" id="GAA5020198.1"/>
    </source>
</evidence>
<evidence type="ECO:0000256" key="1">
    <source>
        <dbReference type="SAM" id="MobiDB-lite"/>
    </source>
</evidence>
<gene>
    <name evidence="3" type="ORF">GCM10023335_49650</name>
</gene>
<organism evidence="3 4">
    <name type="scientific">Streptomyces siamensis</name>
    <dbReference type="NCBI Taxonomy" id="1274986"/>
    <lineage>
        <taxon>Bacteria</taxon>
        <taxon>Bacillati</taxon>
        <taxon>Actinomycetota</taxon>
        <taxon>Actinomycetes</taxon>
        <taxon>Kitasatosporales</taxon>
        <taxon>Streptomycetaceae</taxon>
        <taxon>Streptomyces</taxon>
    </lineage>
</organism>
<dbReference type="Pfam" id="PF08044">
    <property type="entry name" value="DUF1707"/>
    <property type="match status" value="1"/>
</dbReference>
<comment type="caution">
    <text evidence="3">The sequence shown here is derived from an EMBL/GenBank/DDBJ whole genome shotgun (WGS) entry which is preliminary data.</text>
</comment>
<dbReference type="PANTHER" id="PTHR40763">
    <property type="entry name" value="MEMBRANE PROTEIN-RELATED"/>
    <property type="match status" value="1"/>
</dbReference>